<proteinExistence type="predicted"/>
<comment type="caution">
    <text evidence="1">The sequence shown here is derived from an EMBL/GenBank/DDBJ whole genome shotgun (WGS) entry which is preliminary data.</text>
</comment>
<dbReference type="Proteomes" id="UP000265520">
    <property type="component" value="Unassembled WGS sequence"/>
</dbReference>
<protein>
    <submittedName>
        <fullName evidence="1">Disease resistance protein</fullName>
    </submittedName>
</protein>
<keyword evidence="2" id="KW-1185">Reference proteome</keyword>
<name>A0A392MFR4_9FABA</name>
<evidence type="ECO:0000313" key="2">
    <source>
        <dbReference type="Proteomes" id="UP000265520"/>
    </source>
</evidence>
<accession>A0A392MFR4</accession>
<sequence>VLKELTFMNIPNLKTAPSASTTWRIFEVLKTRFMPTEFEKSIAPLAKFVKKKNRY</sequence>
<feature type="non-terminal residue" evidence="1">
    <location>
        <position position="1"/>
    </location>
</feature>
<evidence type="ECO:0000313" key="1">
    <source>
        <dbReference type="EMBL" id="MCH86023.1"/>
    </source>
</evidence>
<reference evidence="1 2" key="1">
    <citation type="journal article" date="2018" name="Front. Plant Sci.">
        <title>Red Clover (Trifolium pratense) and Zigzag Clover (T. medium) - A Picture of Genomic Similarities and Differences.</title>
        <authorList>
            <person name="Dluhosova J."/>
            <person name="Istvanek J."/>
            <person name="Nedelnik J."/>
            <person name="Repkova J."/>
        </authorList>
    </citation>
    <scope>NUCLEOTIDE SEQUENCE [LARGE SCALE GENOMIC DNA]</scope>
    <source>
        <strain evidence="2">cv. 10/8</strain>
        <tissue evidence="1">Leaf</tissue>
    </source>
</reference>
<dbReference type="EMBL" id="LXQA010009594">
    <property type="protein sequence ID" value="MCH86023.1"/>
    <property type="molecule type" value="Genomic_DNA"/>
</dbReference>
<gene>
    <name evidence="1" type="ORF">A2U01_0006877</name>
</gene>
<organism evidence="1 2">
    <name type="scientific">Trifolium medium</name>
    <dbReference type="NCBI Taxonomy" id="97028"/>
    <lineage>
        <taxon>Eukaryota</taxon>
        <taxon>Viridiplantae</taxon>
        <taxon>Streptophyta</taxon>
        <taxon>Embryophyta</taxon>
        <taxon>Tracheophyta</taxon>
        <taxon>Spermatophyta</taxon>
        <taxon>Magnoliopsida</taxon>
        <taxon>eudicotyledons</taxon>
        <taxon>Gunneridae</taxon>
        <taxon>Pentapetalae</taxon>
        <taxon>rosids</taxon>
        <taxon>fabids</taxon>
        <taxon>Fabales</taxon>
        <taxon>Fabaceae</taxon>
        <taxon>Papilionoideae</taxon>
        <taxon>50 kb inversion clade</taxon>
        <taxon>NPAAA clade</taxon>
        <taxon>Hologalegina</taxon>
        <taxon>IRL clade</taxon>
        <taxon>Trifolieae</taxon>
        <taxon>Trifolium</taxon>
    </lineage>
</organism>
<dbReference type="AlphaFoldDB" id="A0A392MFR4"/>